<evidence type="ECO:0007829" key="9">
    <source>
        <dbReference type="PeptideAtlas" id="A0A498LI58"/>
    </source>
</evidence>
<feature type="coiled-coil region" evidence="4">
    <location>
        <begin position="49"/>
        <end position="125"/>
    </location>
</feature>
<dbReference type="InterPro" id="IPR006703">
    <property type="entry name" value="G_AIG1"/>
</dbReference>
<keyword evidence="3" id="KW-0342">GTP-binding</keyword>
<dbReference type="Gene3D" id="1.20.5.1000">
    <property type="entry name" value="arf6 gtpase in complex with a specific effector, jip4"/>
    <property type="match status" value="1"/>
</dbReference>
<gene>
    <name evidence="7" type="ORF">ROHU_032080</name>
</gene>
<sequence length="675" mass="77478">MNFRGIKWLVKEMGIGLIFVFLVFILYIIADRGLLMSYKNTAEVFSQTINNLQDSYTNLMNKKDQLQDNFNSLSQKKLELETKVKDLTDGKDQLQTSFDSLNQEKLELESKVASLSNELKKAYDQDDSQELRIVLLGVCGAGKSSTANAILGRDVFEESGTRASEIQRGRVEDRNISIIDTPGFFNTQLTDEELQEQMMKSLSLAHPGPHVFLLIINLETFEEDERNVVQQIQQNFGEEALKYTLVLFTGREHMSNREWVVFKNDSQELRIVLLGVCGAGKSSTANAILGRDVFEESGTRARNISIIDMPGFFNTQLTDEELQEQMMKSLSLTHPGPHVFLLIINLETFEEDERNVVQQIQQNFGEEALKYTLVLFTGREHMSNRKWVVFKSNRKFHHLLYRHGDRSPIGAYPTDPRKESAWPQGFGQLSQEGMKQHYELGQFLKKRYTGFLSENYDRHEIFIRSTDEDRTLMSAEANLAGMFPPTGSEMFHPDLKWHPIPVHTVPEDEDRAFIEMVRENTGLEKVNIENIWSVYDTLFCEKTHNITHPGWVNQSVMETLKVLNDFSYQILFGVYKRQEKCRLQGGLLLDQIIKNLSNATELNSQQKVKMIVYSAHDTTVVALQEALNVFNGLQPPYASCHLIELYHEGKRMNFSSDDCDDCELFSTWTGPTFSL</sequence>
<feature type="domain" description="AIG1-type G" evidence="6">
    <location>
        <begin position="128"/>
        <end position="327"/>
    </location>
</feature>
<dbReference type="PROSITE" id="PS51720">
    <property type="entry name" value="G_AIG1"/>
    <property type="match status" value="1"/>
</dbReference>
<reference evidence="7 8" key="1">
    <citation type="submission" date="2018-03" db="EMBL/GenBank/DDBJ databases">
        <title>Draft genome sequence of Rohu Carp (Labeo rohita).</title>
        <authorList>
            <person name="Das P."/>
            <person name="Kushwaha B."/>
            <person name="Joshi C.G."/>
            <person name="Kumar D."/>
            <person name="Nagpure N.S."/>
            <person name="Sahoo L."/>
            <person name="Das S.P."/>
            <person name="Bit A."/>
            <person name="Patnaik S."/>
            <person name="Meher P.K."/>
            <person name="Jayasankar P."/>
            <person name="Koringa P.G."/>
            <person name="Patel N.V."/>
            <person name="Hinsu A.T."/>
            <person name="Kumar R."/>
            <person name="Pandey M."/>
            <person name="Agarwal S."/>
            <person name="Srivastava S."/>
            <person name="Singh M."/>
            <person name="Iquebal M.A."/>
            <person name="Jaiswal S."/>
            <person name="Angadi U.B."/>
            <person name="Kumar N."/>
            <person name="Raza M."/>
            <person name="Shah T.M."/>
            <person name="Rai A."/>
            <person name="Jena J.K."/>
        </authorList>
    </citation>
    <scope>NUCLEOTIDE SEQUENCE [LARGE SCALE GENOMIC DNA]</scope>
    <source>
        <strain evidence="7">DASCIFA01</strain>
        <tissue evidence="7">Testis</tissue>
    </source>
</reference>
<dbReference type="PANTHER" id="PTHR10903">
    <property type="entry name" value="GTPASE, IMAP FAMILY MEMBER-RELATED"/>
    <property type="match status" value="1"/>
</dbReference>
<evidence type="ECO:0000313" key="7">
    <source>
        <dbReference type="EMBL" id="RXN07880.1"/>
    </source>
</evidence>
<evidence type="ECO:0000256" key="5">
    <source>
        <dbReference type="SAM" id="Phobius"/>
    </source>
</evidence>
<keyword evidence="8" id="KW-1185">Reference proteome</keyword>
<name>A0A498LI58_LABRO</name>
<dbReference type="Gene3D" id="3.40.50.1240">
    <property type="entry name" value="Phosphoglycerate mutase-like"/>
    <property type="match status" value="2"/>
</dbReference>
<keyword evidence="2" id="KW-0547">Nucleotide-binding</keyword>
<evidence type="ECO:0000313" key="8">
    <source>
        <dbReference type="Proteomes" id="UP000290572"/>
    </source>
</evidence>
<dbReference type="InterPro" id="IPR000560">
    <property type="entry name" value="His_Pase_clade-2"/>
</dbReference>
<dbReference type="InterPro" id="IPR045058">
    <property type="entry name" value="GIMA/IAN/Toc"/>
</dbReference>
<feature type="transmembrane region" description="Helical" evidence="5">
    <location>
        <begin position="12"/>
        <end position="30"/>
    </location>
</feature>
<dbReference type="Pfam" id="PF00328">
    <property type="entry name" value="His_Phos_2"/>
    <property type="match status" value="1"/>
</dbReference>
<dbReference type="PROSITE" id="PS00778">
    <property type="entry name" value="HIS_ACID_PHOSPHAT_2"/>
    <property type="match status" value="1"/>
</dbReference>
<keyword evidence="9" id="KW-1267">Proteomics identification</keyword>
<dbReference type="Proteomes" id="UP000290572">
    <property type="component" value="Unassembled WGS sequence"/>
</dbReference>
<dbReference type="Pfam" id="PF04548">
    <property type="entry name" value="AIG1"/>
    <property type="match status" value="2"/>
</dbReference>
<keyword evidence="5" id="KW-0812">Transmembrane</keyword>
<comment type="similarity">
    <text evidence="1">Belongs to the TRAFAC class TrmE-Era-EngA-EngB-Septin-like GTPase superfamily. AIG1/Toc34/Toc159-like paraseptin GTPase family. IAN subfamily.</text>
</comment>
<evidence type="ECO:0000256" key="3">
    <source>
        <dbReference type="ARBA" id="ARBA00023134"/>
    </source>
</evidence>
<dbReference type="GO" id="GO:0005525">
    <property type="term" value="F:GTP binding"/>
    <property type="evidence" value="ECO:0007669"/>
    <property type="project" value="UniProtKB-KW"/>
</dbReference>
<keyword evidence="5" id="KW-0472">Membrane</keyword>
<dbReference type="InterPro" id="IPR033379">
    <property type="entry name" value="Acid_Pase_AS"/>
</dbReference>
<organism evidence="7 8">
    <name type="scientific">Labeo rohita</name>
    <name type="common">Indian major carp</name>
    <name type="synonym">Cyprinus rohita</name>
    <dbReference type="NCBI Taxonomy" id="84645"/>
    <lineage>
        <taxon>Eukaryota</taxon>
        <taxon>Metazoa</taxon>
        <taxon>Chordata</taxon>
        <taxon>Craniata</taxon>
        <taxon>Vertebrata</taxon>
        <taxon>Euteleostomi</taxon>
        <taxon>Actinopterygii</taxon>
        <taxon>Neopterygii</taxon>
        <taxon>Teleostei</taxon>
        <taxon>Ostariophysi</taxon>
        <taxon>Cypriniformes</taxon>
        <taxon>Cyprinidae</taxon>
        <taxon>Labeoninae</taxon>
        <taxon>Labeonini</taxon>
        <taxon>Labeo</taxon>
    </lineage>
</organism>
<dbReference type="InterPro" id="IPR029033">
    <property type="entry name" value="His_PPase_superfam"/>
</dbReference>
<evidence type="ECO:0000256" key="4">
    <source>
        <dbReference type="SAM" id="Coils"/>
    </source>
</evidence>
<comment type="caution">
    <text evidence="7">The sequence shown here is derived from an EMBL/GenBank/DDBJ whole genome shotgun (WGS) entry which is preliminary data.</text>
</comment>
<dbReference type="SUPFAM" id="SSF52540">
    <property type="entry name" value="P-loop containing nucleoside triphosphate hydrolases"/>
    <property type="match status" value="2"/>
</dbReference>
<protein>
    <submittedName>
        <fullName evidence="7">Lysosomal acid phosphatase</fullName>
    </submittedName>
</protein>
<dbReference type="CDD" id="cd07061">
    <property type="entry name" value="HP_HAP_like"/>
    <property type="match status" value="1"/>
</dbReference>
<keyword evidence="4" id="KW-0175">Coiled coil</keyword>
<proteinExistence type="evidence at protein level"/>
<dbReference type="InterPro" id="IPR027417">
    <property type="entry name" value="P-loop_NTPase"/>
</dbReference>
<evidence type="ECO:0000256" key="2">
    <source>
        <dbReference type="ARBA" id="ARBA00022741"/>
    </source>
</evidence>
<dbReference type="SUPFAM" id="SSF53254">
    <property type="entry name" value="Phosphoglycerate mutase-like"/>
    <property type="match status" value="1"/>
</dbReference>
<dbReference type="PANTHER" id="PTHR10903:SF188">
    <property type="entry name" value="GTPASE IMAP FAMILY MEMBER 2-LIKE-RELATED"/>
    <property type="match status" value="1"/>
</dbReference>
<dbReference type="AlphaFoldDB" id="A0A498LI58"/>
<dbReference type="EMBL" id="QBIY01013335">
    <property type="protein sequence ID" value="RXN07880.1"/>
    <property type="molecule type" value="Genomic_DNA"/>
</dbReference>
<dbReference type="Gene3D" id="3.40.50.300">
    <property type="entry name" value="P-loop containing nucleotide triphosphate hydrolases"/>
    <property type="match status" value="2"/>
</dbReference>
<keyword evidence="5" id="KW-1133">Transmembrane helix</keyword>
<evidence type="ECO:0000256" key="1">
    <source>
        <dbReference type="ARBA" id="ARBA00008535"/>
    </source>
</evidence>
<accession>A0A498LI58</accession>
<evidence type="ECO:0000259" key="6">
    <source>
        <dbReference type="PROSITE" id="PS51720"/>
    </source>
</evidence>
<dbReference type="STRING" id="84645.A0A498LI58"/>